<comment type="caution">
    <text evidence="3">The sequence shown here is derived from an EMBL/GenBank/DDBJ whole genome shotgun (WGS) entry which is preliminary data.</text>
</comment>
<dbReference type="InterPro" id="IPR001173">
    <property type="entry name" value="Glyco_trans_2-like"/>
</dbReference>
<evidence type="ECO:0000256" key="1">
    <source>
        <dbReference type="SAM" id="Phobius"/>
    </source>
</evidence>
<keyword evidence="3" id="KW-0808">Transferase</keyword>
<feature type="domain" description="Glycosyltransferase 2-like" evidence="2">
    <location>
        <begin position="54"/>
        <end position="228"/>
    </location>
</feature>
<protein>
    <submittedName>
        <fullName evidence="3">Glycosyl transferase</fullName>
    </submittedName>
</protein>
<dbReference type="GO" id="GO:0016740">
    <property type="term" value="F:transferase activity"/>
    <property type="evidence" value="ECO:0007669"/>
    <property type="project" value="UniProtKB-KW"/>
</dbReference>
<dbReference type="Pfam" id="PF00535">
    <property type="entry name" value="Glycos_transf_2"/>
    <property type="match status" value="1"/>
</dbReference>
<feature type="transmembrane region" description="Helical" evidence="1">
    <location>
        <begin position="350"/>
        <end position="368"/>
    </location>
</feature>
<gene>
    <name evidence="3" type="ORF">Rrhod_0478</name>
</gene>
<proteinExistence type="predicted"/>
<evidence type="ECO:0000259" key="2">
    <source>
        <dbReference type="Pfam" id="PF00535"/>
    </source>
</evidence>
<dbReference type="SUPFAM" id="SSF53448">
    <property type="entry name" value="Nucleotide-diphospho-sugar transferases"/>
    <property type="match status" value="1"/>
</dbReference>
<feature type="transmembrane region" description="Helical" evidence="1">
    <location>
        <begin position="283"/>
        <end position="307"/>
    </location>
</feature>
<organism evidence="3 4">
    <name type="scientific">Rhodococcus rhodnii LMG 5362</name>
    <dbReference type="NCBI Taxonomy" id="1273125"/>
    <lineage>
        <taxon>Bacteria</taxon>
        <taxon>Bacillati</taxon>
        <taxon>Actinomycetota</taxon>
        <taxon>Actinomycetes</taxon>
        <taxon>Mycobacteriales</taxon>
        <taxon>Nocardiaceae</taxon>
        <taxon>Rhodococcus</taxon>
    </lineage>
</organism>
<dbReference type="CDD" id="cd00761">
    <property type="entry name" value="Glyco_tranf_GTA_type"/>
    <property type="match status" value="1"/>
</dbReference>
<dbReference type="Gene3D" id="3.90.550.10">
    <property type="entry name" value="Spore Coat Polysaccharide Biosynthesis Protein SpsA, Chain A"/>
    <property type="match status" value="1"/>
</dbReference>
<dbReference type="AlphaFoldDB" id="R7WS46"/>
<evidence type="ECO:0000313" key="4">
    <source>
        <dbReference type="Proteomes" id="UP000013525"/>
    </source>
</evidence>
<dbReference type="eggNOG" id="COG1215">
    <property type="taxonomic scope" value="Bacteria"/>
</dbReference>
<keyword evidence="1" id="KW-0812">Transmembrane</keyword>
<keyword evidence="1" id="KW-0472">Membrane</keyword>
<name>R7WS46_9NOCA</name>
<keyword evidence="4" id="KW-1185">Reference proteome</keyword>
<dbReference type="RefSeq" id="WP_010836551.1">
    <property type="nucleotide sequence ID" value="NZ_APMY01000014.1"/>
</dbReference>
<dbReference type="InterPro" id="IPR029044">
    <property type="entry name" value="Nucleotide-diphossugar_trans"/>
</dbReference>
<dbReference type="Proteomes" id="UP000013525">
    <property type="component" value="Unassembled WGS sequence"/>
</dbReference>
<dbReference type="PANTHER" id="PTHR43646:SF3">
    <property type="entry name" value="SLR1566 PROTEIN"/>
    <property type="match status" value="1"/>
</dbReference>
<dbReference type="PANTHER" id="PTHR43646">
    <property type="entry name" value="GLYCOSYLTRANSFERASE"/>
    <property type="match status" value="1"/>
</dbReference>
<reference evidence="3 4" key="1">
    <citation type="journal article" date="2013" name="Genome Announc.">
        <title>Draft Genome Sequence of Rhodococcus rhodnii Strain LMG5362, a Symbiont of Rhodnius prolixus (Hemiptera, Reduviidae, Triatominae), the Principle Vector of Trypanosoma cruzi.</title>
        <authorList>
            <person name="Pachebat J.A."/>
            <person name="van Keulen G."/>
            <person name="Whitten M.M."/>
            <person name="Girdwood S."/>
            <person name="Del Sol R."/>
            <person name="Dyson P.J."/>
            <person name="Facey P.D."/>
        </authorList>
    </citation>
    <scope>NUCLEOTIDE SEQUENCE [LARGE SCALE GENOMIC DNA]</scope>
    <source>
        <strain evidence="3 4">LMG 5362</strain>
    </source>
</reference>
<dbReference type="PATRIC" id="fig|1273125.3.peg.466"/>
<keyword evidence="1" id="KW-1133">Transmembrane helix</keyword>
<evidence type="ECO:0000313" key="3">
    <source>
        <dbReference type="EMBL" id="EOM78143.1"/>
    </source>
</evidence>
<accession>R7WS46</accession>
<sequence>MTLAEPWARGVRGAVGAGSSLAVASAVVTAVNAVTAPVLRLGAAQGTVGEPVAVIVPARDEATRIAAVVGDLRRQRGVPDLRIVVVDDDSRDGTAALARGAAGDDERVSVVRLTEDPPGGWLGKQWACARGVAHAGAAGIVVFVDADVRLGPDAVARACAALRDRDAALVSPWPFQVAGSWGEQLMQPMLCWSWASTLPLVAAARSQRRSTVVAVGQFLVVDRAAYDAVGGHGAVAASPTEDLALARALRDAGGRTTVLWAGGDARCRMYDDARAAREGYSRWLWSAFGGGGGALAVSGLAALAYLVPPVALVTCRGPERRWAAAGTAAAVASRATARALERGRPHVADVAAGAAHPLAVVTALVLTARSHALRRRRRLEWKGRRTARE</sequence>
<dbReference type="EMBL" id="APMY01000014">
    <property type="protein sequence ID" value="EOM78143.1"/>
    <property type="molecule type" value="Genomic_DNA"/>
</dbReference>